<name>A0A7V8FDU4_STEMA</name>
<dbReference type="AlphaFoldDB" id="A0A7V8FDU4"/>
<dbReference type="Gene3D" id="1.20.1600.10">
    <property type="entry name" value="Outer membrane efflux proteins (OEP)"/>
    <property type="match status" value="1"/>
</dbReference>
<dbReference type="Proteomes" id="UP000487117">
    <property type="component" value="Unassembled WGS sequence"/>
</dbReference>
<gene>
    <name evidence="1" type="ORF">GAK31_03484</name>
</gene>
<organism evidence="1 2">
    <name type="scientific">Stenotrophomonas maltophilia</name>
    <name type="common">Pseudomonas maltophilia</name>
    <name type="synonym">Xanthomonas maltophilia</name>
    <dbReference type="NCBI Taxonomy" id="40324"/>
    <lineage>
        <taxon>Bacteria</taxon>
        <taxon>Pseudomonadati</taxon>
        <taxon>Pseudomonadota</taxon>
        <taxon>Gammaproteobacteria</taxon>
        <taxon>Lysobacterales</taxon>
        <taxon>Lysobacteraceae</taxon>
        <taxon>Stenotrophomonas</taxon>
        <taxon>Stenotrophomonas maltophilia group</taxon>
    </lineage>
</organism>
<protein>
    <submittedName>
        <fullName evidence="1">Uncharacterized protein</fullName>
    </submittedName>
</protein>
<sequence length="49" mass="5399">MRAARRAAEVADVRYREGSSDFLTLLDAQRTPLVTDDAPAPAFEGYATR</sequence>
<accession>A0A7V8FDU4</accession>
<reference evidence="2" key="1">
    <citation type="journal article" date="2020" name="MBio">
        <title>Horizontal gene transfer to a defensive symbiont with a reduced genome amongst a multipartite beetle microbiome.</title>
        <authorList>
            <person name="Waterworth S.C."/>
            <person name="Florez L.V."/>
            <person name="Rees E.R."/>
            <person name="Hertweck C."/>
            <person name="Kaltenpoth M."/>
            <person name="Kwan J.C."/>
        </authorList>
    </citation>
    <scope>NUCLEOTIDE SEQUENCE [LARGE SCALE GENOMIC DNA]</scope>
</reference>
<evidence type="ECO:0000313" key="1">
    <source>
        <dbReference type="EMBL" id="KAF1013335.1"/>
    </source>
</evidence>
<comment type="caution">
    <text evidence="1">The sequence shown here is derived from an EMBL/GenBank/DDBJ whole genome shotgun (WGS) entry which is preliminary data.</text>
</comment>
<dbReference type="EMBL" id="WNDS01000005">
    <property type="protein sequence ID" value="KAF1013335.1"/>
    <property type="molecule type" value="Genomic_DNA"/>
</dbReference>
<dbReference type="SUPFAM" id="SSF56954">
    <property type="entry name" value="Outer membrane efflux proteins (OEP)"/>
    <property type="match status" value="1"/>
</dbReference>
<proteinExistence type="predicted"/>
<evidence type="ECO:0000313" key="2">
    <source>
        <dbReference type="Proteomes" id="UP000487117"/>
    </source>
</evidence>